<protein>
    <recommendedName>
        <fullName evidence="1">Gliding motility protein SprA N-terminal domain-containing protein</fullName>
    </recommendedName>
</protein>
<evidence type="ECO:0000313" key="2">
    <source>
        <dbReference type="EMBL" id="KXT55041.1"/>
    </source>
</evidence>
<gene>
    <name evidence="2" type="ORF">HMPREF2531_00379</name>
</gene>
<dbReference type="PATRIC" id="fig|329854.7.peg.384"/>
<proteinExistence type="predicted"/>
<evidence type="ECO:0000259" key="1">
    <source>
        <dbReference type="Pfam" id="PF14349"/>
    </source>
</evidence>
<organism evidence="2">
    <name type="scientific">Bacteroides intestinalis</name>
    <dbReference type="NCBI Taxonomy" id="329854"/>
    <lineage>
        <taxon>Bacteria</taxon>
        <taxon>Pseudomonadati</taxon>
        <taxon>Bacteroidota</taxon>
        <taxon>Bacteroidia</taxon>
        <taxon>Bacteroidales</taxon>
        <taxon>Bacteroidaceae</taxon>
        <taxon>Bacteroides</taxon>
    </lineage>
</organism>
<dbReference type="InterPro" id="IPR025684">
    <property type="entry name" value="SprA_N_dom"/>
</dbReference>
<dbReference type="NCBIfam" id="TIGR04189">
    <property type="entry name" value="surface_SprA"/>
    <property type="match status" value="1"/>
</dbReference>
<reference evidence="2 3" key="1">
    <citation type="submission" date="2016-02" db="EMBL/GenBank/DDBJ databases">
        <authorList>
            <person name="Wen L."/>
            <person name="He K."/>
            <person name="Yang H."/>
        </authorList>
    </citation>
    <scope>NUCLEOTIDE SEQUENCE [LARGE SCALE GENOMIC DNA]</scope>
    <source>
        <strain evidence="2 3">KLE1704</strain>
    </source>
</reference>
<sequence>MRKHSPYGENKRIILPKDNNMKSPRIRHIIWLLLLWLMPGSFVVMGQNVNGESAQETENVQDTIAPRYSVRKTVPGTLKDLSPHPADLQSPMNLRTEAEYDAKTDKYYIRTKLGNTEIGVPMILTPEEYLDWTLKQSMQSYYRQKNGEQIGKGKEAFDFMDMKFNLGPAEKLFGPGGVQIRTQGNAELSFGMTYKNVKNPSLPESQRKTLGFDFDEKININVNGKVGDKVNMNMNYNTDATFDFDTKRLKLKYEGKEDEIIKLIEAGNVSMSTNNSLIRGASALFGIRTDLQFGKLKLQAVISQQESEAKTVTSRGGAQTTTFDFSADNYEGNRHFFLAHYFRDVYDKNLAQLPNILSGITINRIEVWVTNKRNNYDNPRNIVALTDLGEAFHIGNTTAWSGVGNPTNPSSNVNAPANSANNLYAEMLSRYAAARDISQVSNIMSTIPGSEPGMDYEKIESARLLTSSEYTLNSKLGYISLKQTLQPDEVLAVAFEYTLGGRSYQVGEFSSDIKETGQSLFVKLLKNTANSPDAACWNLMMKNVYSLNAYSVQKEKFQLNITYQSDTTGVYLRYIPEGKIAKTPLLRVMNLDRLNSQNQTGADGFFDFVEGYTVTASDGRIYFPVVEPFGSHLRKAIGNDALADKYVFQELYDSTRTVAQQTAEKNKFRLTGEYRASNANEIRLGAMNIPQGSVRVTAGGMTLVENSDYTVDYTLGVVTILNQSIIDAGTAISVNLESNTLYSMQRKTMMGLNFTYDFSQNFSFGGSIMHLSEKPLTSKVAMGDEPLSNTLWGVNASWKKESQWLTNMLDKLPFVTATAPSSINLGVEFAHLIPGHAKGLQQNASYIDDFESTQNGIDLRQPSYWMLASTPSPLFPEATCSNDISYGKNRALLAWYHIDGLFTRRNSSLTPTHIKNDLNQLSNHYVREVYEQELFPNKETPYQESASMNVLNLAYYPQERGPYNLDTDLNSDGTLKNPENRWGGMMRKLDTSDFEAANIEYISFWLLDPFIYEEGNIEGGITRTGSEKATRANSPKGTLYINLGEVSEDILKDGKKFFENGLPIDGDATKTEETVWGRVPRDRSVVYAFDNAAGARRKQDVGLNGLSTEDERTFSTYQKYLADVQGKVDASTYEKFYNDPAGDNYHYFRGSDYDREERSILERYKYYNNTEGNSTASEDSPERYDISSKTVPDVEDINQDNTLNETEKYFQYRINLTPSDLKVGQNYITDKRTASVRLRNGQTEEVTWYQFKVPVRSGEAVGSIKDFKSIRFMRMFLTGFEKPIVLRFATLELVRGEWRTYTDALNNTQQGASTTSSAALDVSAVNIEENGDRTPVNYVMPPGISRVIDPGQPQLRQQNEQAMSLKLEKLAPGDARAVYKNTGMDMRQYRRLQMFAHAEALPDLSTDPQNGELSVFIRLGSDYRSNYYEYEIPLTLTPHGEYNGSTVAGCLAVWPKDNNLDIDLSVLTNVKKARNRLKNISNSGVSYAKVYSEYDPDKPSNKISVIGNPSLAEVKTMMIGVRNNSRTIKSAEVWVNELRLTEFNEDGGWAAQGNLNLQLSDIGSINLAGHVETAGFGGLEQSVSERRLDDYYQYSFTTTFDLGRFFPKKAKLAAPIYFSYSKEATTPKYNPLDKDMLLDDALDACTTDWERDSLMNIAREITTYRNFSLSNARLGITSKTPMPYDPGNFTFSYSRSLRHNQGSTTAYENETDWRAAMTYNYAPVYRPWEPFKAMESKSPWMRFIKEINLNWLPQSISFNTDMTRHYYELQLRDLEALTAGSSSIGSGDLSIEGIPISVAKEFLWNRDFALRWDPTKNLKLNFTSATHAEIEEPYGVVNKDLYPDEYSAWKDTVRRSLLSLGRPIDFQQTFNATYKLPFDKFPATDWVSADLRFASSYNWDRGVSLSDGIEMGNTVSNQRSIDVNSRFNLEALYNKVPYLKKVNRRFSASYRKPASPKEQKPRRFDKEVQLRTDTTVTIQHGMNSRRPKVTALTVDGRRYPVRYKVINANSLRIDTQDTARIKLTVIPGPNPEDGWWYKFGQHATRIAMSVRNFSFTYKNTYAMTLPGFRPEVGDMFGQKKHGGFLAPGMDFAFGFTGDGYIDRALQNDWLICSDSVVSPASSNALEDLQLRISLEPIRDLKIDLTANRTRNRSREIQYMFEGMPDTRSGNFSMSIISIGSAFERPSAGDGYHSGTFERFRRNLDVIRDRVESQFLGAQYPQGSTLAGKTFDPANGTISKHSPDVMIPAFLAAYTGKSARNSALDFFPSLFSMMPNWRITYTGLTKIAWFKKNFRSVNLNHAYRSTYSVGSYNTFQSFMSYMGDIGFVEDVQSGNPIPSSRFDISMVSINEQFSPLIGMDATLKNGLTAKVEYKTSRILNLSMSACQLVETASRDFVIGLGYKIVNFNLFSGRNVKDSKNRVSHDLALRADISFRNQSALCRDIQQGFAQATNGNKALKISCSADYTLSRLLTLRLYYDRQQNTPLVSSSSYPVVSADFGFSMKFSLTR</sequence>
<dbReference type="Pfam" id="PF14349">
    <property type="entry name" value="SprA_N"/>
    <property type="match status" value="2"/>
</dbReference>
<dbReference type="InterPro" id="IPR026377">
    <property type="entry name" value="Cell_surface_SprA"/>
</dbReference>
<feature type="domain" description="Gliding motility protein SprA N-terminal" evidence="1">
    <location>
        <begin position="97"/>
        <end position="478"/>
    </location>
</feature>
<comment type="caution">
    <text evidence="2">The sequence shown here is derived from an EMBL/GenBank/DDBJ whole genome shotgun (WGS) entry which is preliminary data.</text>
</comment>
<name>A0A139LUA6_9BACE</name>
<dbReference type="Proteomes" id="UP000070319">
    <property type="component" value="Unassembled WGS sequence"/>
</dbReference>
<dbReference type="EMBL" id="LTDF01000033">
    <property type="protein sequence ID" value="KXT55041.1"/>
    <property type="molecule type" value="Genomic_DNA"/>
</dbReference>
<feature type="domain" description="Gliding motility protein SprA N-terminal" evidence="1">
    <location>
        <begin position="1119"/>
        <end position="1642"/>
    </location>
</feature>
<evidence type="ECO:0000313" key="3">
    <source>
        <dbReference type="Proteomes" id="UP000070319"/>
    </source>
</evidence>
<accession>A0A139LUA6</accession>